<evidence type="ECO:0000313" key="2">
    <source>
        <dbReference type="EMBL" id="RLN68260.1"/>
    </source>
</evidence>
<evidence type="ECO:0000313" key="3">
    <source>
        <dbReference type="EMBL" id="RLN69104.1"/>
    </source>
</evidence>
<feature type="transmembrane region" description="Helical" evidence="1">
    <location>
        <begin position="113"/>
        <end position="133"/>
    </location>
</feature>
<comment type="caution">
    <text evidence="3">The sequence shown here is derived from an EMBL/GenBank/DDBJ whole genome shotgun (WGS) entry which is preliminary data.</text>
</comment>
<dbReference type="AlphaFoldDB" id="A0A3F2S2R7"/>
<dbReference type="Proteomes" id="UP000284657">
    <property type="component" value="Unassembled WGS sequence"/>
</dbReference>
<name>A0A3F2S2R7_9STRA</name>
<keyword evidence="1" id="KW-0812">Transmembrane</keyword>
<keyword evidence="1" id="KW-0472">Membrane</keyword>
<feature type="transmembrane region" description="Helical" evidence="1">
    <location>
        <begin position="31"/>
        <end position="51"/>
    </location>
</feature>
<feature type="transmembrane region" description="Helical" evidence="1">
    <location>
        <begin position="185"/>
        <end position="206"/>
    </location>
</feature>
<sequence length="209" mass="23366">MLPELQQNANNQATVMLISEFRRTLRSVQAIFGKLTPPLLSFVVGVTVISLGDTFTRYVFKTETVAGQTRERKRLEREKSTVSRRQSPSIRPSNVILKLLHGAEVYSDMNTEYIAIGFYGILLFFGSHPRFNLGSGDDVAREIHVVYPVAVVLQIGIELIVDFVASAIEIRLGVDFESFNENGPYLAIFMMVVSVTNIHISSGIYLHAQ</sequence>
<evidence type="ECO:0000313" key="4">
    <source>
        <dbReference type="Proteomes" id="UP000277300"/>
    </source>
</evidence>
<evidence type="ECO:0000256" key="1">
    <source>
        <dbReference type="SAM" id="Phobius"/>
    </source>
</evidence>
<organism evidence="3 4">
    <name type="scientific">Phytophthora kernoviae</name>
    <dbReference type="NCBI Taxonomy" id="325452"/>
    <lineage>
        <taxon>Eukaryota</taxon>
        <taxon>Sar</taxon>
        <taxon>Stramenopiles</taxon>
        <taxon>Oomycota</taxon>
        <taxon>Peronosporomycetes</taxon>
        <taxon>Peronosporales</taxon>
        <taxon>Peronosporaceae</taxon>
        <taxon>Phytophthora</taxon>
    </lineage>
</organism>
<evidence type="ECO:0000313" key="5">
    <source>
        <dbReference type="Proteomes" id="UP000284657"/>
    </source>
</evidence>
<accession>A0A3F2S2R7</accession>
<dbReference type="OrthoDB" id="127161at2759"/>
<dbReference type="EMBL" id="MBDO02000007">
    <property type="protein sequence ID" value="RLN69104.1"/>
    <property type="molecule type" value="Genomic_DNA"/>
</dbReference>
<protein>
    <submittedName>
        <fullName evidence="3">Uncharacterized protein</fullName>
    </submittedName>
</protein>
<dbReference type="Proteomes" id="UP000277300">
    <property type="component" value="Unassembled WGS sequence"/>
</dbReference>
<dbReference type="EMBL" id="MBAD02000408">
    <property type="protein sequence ID" value="RLN68260.1"/>
    <property type="molecule type" value="Genomic_DNA"/>
</dbReference>
<reference evidence="4 5" key="1">
    <citation type="submission" date="2018-07" db="EMBL/GenBank/DDBJ databases">
        <title>Genome sequencing of oomycete isolates from Chile give support for New Zealand origin for Phytophthora kernoviae and make available the first Nothophytophthora sp. genome.</title>
        <authorList>
            <person name="Studholme D.J."/>
            <person name="Sanfuentes E."/>
            <person name="Panda P."/>
            <person name="Hill R."/>
            <person name="Sambles C."/>
            <person name="Grant M."/>
            <person name="Williams N.M."/>
            <person name="Mcdougal R.L."/>
        </authorList>
    </citation>
    <scope>NUCLEOTIDE SEQUENCE [LARGE SCALE GENOMIC DNA]</scope>
    <source>
        <strain evidence="3">Chile6</strain>
        <strain evidence="2">Chile7</strain>
    </source>
</reference>
<keyword evidence="1" id="KW-1133">Transmembrane helix</keyword>
<proteinExistence type="predicted"/>
<feature type="transmembrane region" description="Helical" evidence="1">
    <location>
        <begin position="145"/>
        <end position="165"/>
    </location>
</feature>
<gene>
    <name evidence="2" type="ORF">BBJ29_000821</name>
    <name evidence="3" type="ORF">BBP00_00000537</name>
</gene>